<dbReference type="GO" id="GO:0016712">
    <property type="term" value="F:oxidoreductase activity, acting on paired donors, with incorporation or reduction of molecular oxygen, reduced flavin or flavoprotein as one donor, and incorporation of one atom of oxygen"/>
    <property type="evidence" value="ECO:0007669"/>
    <property type="project" value="UniProtKB-EC"/>
</dbReference>
<keyword evidence="4" id="KW-0503">Monooxygenase</keyword>
<dbReference type="STRING" id="381666.H16_B0939"/>
<sequence>MIPALAPLPYDTQACNDSGQDDPARAISHDGAARRALRDALGQFATGVTIVTAADADGQPVGVTINAFTSVSLAPPLLLWCLARSSGSLAALRAAPCHAINVLGSGQQALCRRFAARGADRFAGVDCRPGPFGTVLSGGTLAYFICRHHSVRVVGDHVIFVVEVVAYGSTPGAPLVFHAGGFEVPAP</sequence>
<evidence type="ECO:0000256" key="2">
    <source>
        <dbReference type="ARBA" id="ARBA00023002"/>
    </source>
</evidence>
<dbReference type="GO" id="GO:0042602">
    <property type="term" value="F:riboflavin reductase (NADPH) activity"/>
    <property type="evidence" value="ECO:0007669"/>
    <property type="project" value="TreeGrafter"/>
</dbReference>
<feature type="domain" description="Flavin reductase like" evidence="3">
    <location>
        <begin position="41"/>
        <end position="184"/>
    </location>
</feature>
<protein>
    <submittedName>
        <fullName evidence="4 5">Flavin reductase</fullName>
        <ecNumber evidence="4">1.14.14.1</ecNumber>
    </submittedName>
</protein>
<keyword evidence="6" id="KW-1185">Reference proteome</keyword>
<keyword evidence="2 4" id="KW-0560">Oxidoreductase</keyword>
<dbReference type="InterPro" id="IPR050268">
    <property type="entry name" value="NADH-dep_flavin_reductase"/>
</dbReference>
<dbReference type="Proteomes" id="UP000296079">
    <property type="component" value="Chromosome 2"/>
</dbReference>
<name>Q0K2P4_CUPNH</name>
<dbReference type="OrthoDB" id="9792858at2"/>
<accession>Q0K2P4</accession>
<dbReference type="SMART" id="SM00903">
    <property type="entry name" value="Flavin_Reduct"/>
    <property type="match status" value="1"/>
</dbReference>
<reference evidence="5 7" key="2">
    <citation type="submission" date="2019-04" db="EMBL/GenBank/DDBJ databases">
        <title>Long-read de novo sequencing of Cupriavidus necator H16.</title>
        <authorList>
            <person name="Little G.T."/>
            <person name="Ehsaan M."/>
            <person name="Arenas-Lopez C."/>
            <person name="Jawed K."/>
            <person name="Winzer K."/>
            <person name="Kovacs K."/>
            <person name="Malys N."/>
            <person name="Minton N.P."/>
        </authorList>
    </citation>
    <scope>NUCLEOTIDE SEQUENCE [LARGE SCALE GENOMIC DNA]</scope>
    <source>
        <strain evidence="5 7">H16</strain>
    </source>
</reference>
<dbReference type="EC" id="1.14.14.1" evidence="4"/>
<dbReference type="Pfam" id="PF01613">
    <property type="entry name" value="Flavin_Reduct"/>
    <property type="match status" value="1"/>
</dbReference>
<evidence type="ECO:0000313" key="4">
    <source>
        <dbReference type="EMBL" id="CAJ95730.1"/>
    </source>
</evidence>
<dbReference type="PANTHER" id="PTHR30466:SF11">
    <property type="entry name" value="FLAVIN-DEPENDENT MONOOXYGENASE, REDUCTASE SUBUNIT HSAB"/>
    <property type="match status" value="1"/>
</dbReference>
<evidence type="ECO:0000313" key="6">
    <source>
        <dbReference type="Proteomes" id="UP000008210"/>
    </source>
</evidence>
<dbReference type="GO" id="GO:0010181">
    <property type="term" value="F:FMN binding"/>
    <property type="evidence" value="ECO:0007669"/>
    <property type="project" value="InterPro"/>
</dbReference>
<organism evidence="4 6">
    <name type="scientific">Cupriavidus necator (strain ATCC 17699 / DSM 428 / KCTC 22496 / NCIMB 10442 / H16 / Stanier 337)</name>
    <name type="common">Ralstonia eutropha</name>
    <dbReference type="NCBI Taxonomy" id="381666"/>
    <lineage>
        <taxon>Bacteria</taxon>
        <taxon>Pseudomonadati</taxon>
        <taxon>Pseudomonadota</taxon>
        <taxon>Betaproteobacteria</taxon>
        <taxon>Burkholderiales</taxon>
        <taxon>Burkholderiaceae</taxon>
        <taxon>Cupriavidus</taxon>
    </lineage>
</organism>
<dbReference type="eggNOG" id="COG1853">
    <property type="taxonomic scope" value="Bacteria"/>
</dbReference>
<evidence type="ECO:0000313" key="7">
    <source>
        <dbReference type="Proteomes" id="UP000296079"/>
    </source>
</evidence>
<evidence type="ECO:0000259" key="3">
    <source>
        <dbReference type="SMART" id="SM00903"/>
    </source>
</evidence>
<dbReference type="EMBL" id="AM260480">
    <property type="protein sequence ID" value="CAJ95730.1"/>
    <property type="molecule type" value="Genomic_DNA"/>
</dbReference>
<dbReference type="HOGENOM" id="CLU_059021_1_0_4"/>
<dbReference type="SUPFAM" id="SSF50475">
    <property type="entry name" value="FMN-binding split barrel"/>
    <property type="match status" value="1"/>
</dbReference>
<reference evidence="4 6" key="1">
    <citation type="journal article" date="2006" name="Nat. Biotechnol.">
        <title>Genome sequence of the bioplastic-producing 'Knallgas' bacterium Ralstonia eutropha H16.</title>
        <authorList>
            <person name="Pohlmann A."/>
            <person name="Fricke W.F."/>
            <person name="Reinecke F."/>
            <person name="Kusian B."/>
            <person name="Liesegang H."/>
            <person name="Cramm R."/>
            <person name="Eitinger T."/>
            <person name="Ewering C."/>
            <person name="Potter M."/>
            <person name="Schwartz E."/>
            <person name="Strittmatter A."/>
            <person name="Voss I."/>
            <person name="Gottschalk G."/>
            <person name="Steinbuechel A."/>
            <person name="Friedrich B."/>
            <person name="Bowien B."/>
        </authorList>
    </citation>
    <scope>NUCLEOTIDE SEQUENCE [LARGE SCALE GENOMIC DNA]</scope>
    <source>
        <strain evidence="6">ATCC 17699 / DSM 428 / KCTC 22496 / NCIMB 10442 / H16 / Stanier 337</strain>
        <strain evidence="4">H16</strain>
    </source>
</reference>
<dbReference type="PANTHER" id="PTHR30466">
    <property type="entry name" value="FLAVIN REDUCTASE"/>
    <property type="match status" value="1"/>
</dbReference>
<dbReference type="KEGG" id="reh:H16_B0939"/>
<proteinExistence type="inferred from homology"/>
<dbReference type="AlphaFoldDB" id="Q0K2P4"/>
<comment type="similarity">
    <text evidence="1">Belongs to the non-flavoprotein flavin reductase family.</text>
</comment>
<evidence type="ECO:0000313" key="5">
    <source>
        <dbReference type="EMBL" id="QCC03623.1"/>
    </source>
</evidence>
<dbReference type="InterPro" id="IPR002563">
    <property type="entry name" value="Flavin_Rdtase-like_dom"/>
</dbReference>
<dbReference type="Gene3D" id="2.30.110.10">
    <property type="entry name" value="Electron Transport, Fmn-binding Protein, Chain A"/>
    <property type="match status" value="1"/>
</dbReference>
<dbReference type="EMBL" id="CP039288">
    <property type="protein sequence ID" value="QCC03623.1"/>
    <property type="molecule type" value="Genomic_DNA"/>
</dbReference>
<dbReference type="Proteomes" id="UP000008210">
    <property type="component" value="Chromosome 2"/>
</dbReference>
<dbReference type="RefSeq" id="WP_011616900.1">
    <property type="nucleotide sequence ID" value="NC_008314.1"/>
</dbReference>
<evidence type="ECO:0000256" key="1">
    <source>
        <dbReference type="ARBA" id="ARBA00008898"/>
    </source>
</evidence>
<dbReference type="InterPro" id="IPR012349">
    <property type="entry name" value="Split_barrel_FMN-bd"/>
</dbReference>
<gene>
    <name evidence="4" type="primary">cyp</name>
    <name evidence="4" type="ordered locus">H16_B0939</name>
    <name evidence="5" type="ORF">E6A55_23920</name>
</gene>